<reference evidence="2" key="1">
    <citation type="submission" date="2021-02" db="EMBL/GenBank/DDBJ databases">
        <authorList>
            <person name="Dougan E. K."/>
            <person name="Rhodes N."/>
            <person name="Thang M."/>
            <person name="Chan C."/>
        </authorList>
    </citation>
    <scope>NUCLEOTIDE SEQUENCE</scope>
</reference>
<keyword evidence="1" id="KW-1133">Transmembrane helix</keyword>
<keyword evidence="1" id="KW-0812">Transmembrane</keyword>
<comment type="caution">
    <text evidence="2">The sequence shown here is derived from an EMBL/GenBank/DDBJ whole genome shotgun (WGS) entry which is preliminary data.</text>
</comment>
<dbReference type="Proteomes" id="UP000601435">
    <property type="component" value="Unassembled WGS sequence"/>
</dbReference>
<feature type="transmembrane region" description="Helical" evidence="1">
    <location>
        <begin position="72"/>
        <end position="92"/>
    </location>
</feature>
<organism evidence="2 3">
    <name type="scientific">Symbiodinium necroappetens</name>
    <dbReference type="NCBI Taxonomy" id="1628268"/>
    <lineage>
        <taxon>Eukaryota</taxon>
        <taxon>Sar</taxon>
        <taxon>Alveolata</taxon>
        <taxon>Dinophyceae</taxon>
        <taxon>Suessiales</taxon>
        <taxon>Symbiodiniaceae</taxon>
        <taxon>Symbiodinium</taxon>
    </lineage>
</organism>
<evidence type="ECO:0000313" key="3">
    <source>
        <dbReference type="Proteomes" id="UP000601435"/>
    </source>
</evidence>
<sequence>METTKPPLDQIQTHATQVLDYRLNIDAEYQGWILIFTTITCAWLFCLPCYCAGMSSPSARKMASWMSQRLPYFYTFMTLFNVLLMYLVIQWLPDWTFAQYVAVLAKSAGWAFGHVLKWATSLAMIIAFGVVVAFKERIALMLGLDHKQLFNCKAKDCLNCWSTARFKPIELLIWKVEDLASSDLFHANHVFVEAYMGYNETMRTRVHNNAGSDCILKESMQLNFDEDDDEEKLFLFVQNQKVMGAQELARVEISSTAVKKLLKDSDKLKGPQQILQWDSNCFPTSFPLIPRGQIWITAVPVEDEYHGYAELTGC</sequence>
<dbReference type="AlphaFoldDB" id="A0A813CB60"/>
<gene>
    <name evidence="2" type="primary">RHM1</name>
    <name evidence="2" type="ORF">SNEC2469_LOCUS33862</name>
</gene>
<accession>A0A813CB60</accession>
<name>A0A813CB60_9DINO</name>
<dbReference type="OrthoDB" id="408662at2759"/>
<protein>
    <submittedName>
        <fullName evidence="2">RHM1 protein</fullName>
    </submittedName>
</protein>
<proteinExistence type="predicted"/>
<dbReference type="EMBL" id="CAJNJA010091140">
    <property type="protein sequence ID" value="CAE7940362.1"/>
    <property type="molecule type" value="Genomic_DNA"/>
</dbReference>
<keyword evidence="1" id="KW-0472">Membrane</keyword>
<dbReference type="InterPro" id="IPR035892">
    <property type="entry name" value="C2_domain_sf"/>
</dbReference>
<feature type="transmembrane region" description="Helical" evidence="1">
    <location>
        <begin position="112"/>
        <end position="134"/>
    </location>
</feature>
<keyword evidence="3" id="KW-1185">Reference proteome</keyword>
<evidence type="ECO:0000256" key="1">
    <source>
        <dbReference type="SAM" id="Phobius"/>
    </source>
</evidence>
<dbReference type="SUPFAM" id="SSF49562">
    <property type="entry name" value="C2 domain (Calcium/lipid-binding domain, CaLB)"/>
    <property type="match status" value="1"/>
</dbReference>
<feature type="transmembrane region" description="Helical" evidence="1">
    <location>
        <begin position="29"/>
        <end position="51"/>
    </location>
</feature>
<evidence type="ECO:0000313" key="2">
    <source>
        <dbReference type="EMBL" id="CAE7940362.1"/>
    </source>
</evidence>